<evidence type="ECO:0000313" key="1">
    <source>
        <dbReference type="EMBL" id="CAD0203535.1"/>
    </source>
</evidence>
<proteinExistence type="predicted"/>
<dbReference type="OrthoDB" id="7509727at2759"/>
<dbReference type="Proteomes" id="UP001154114">
    <property type="component" value="Chromosome 19"/>
</dbReference>
<organism evidence="1 2">
    <name type="scientific">Chrysodeixis includens</name>
    <name type="common">Soybean looper</name>
    <name type="synonym">Pseudoplusia includens</name>
    <dbReference type="NCBI Taxonomy" id="689277"/>
    <lineage>
        <taxon>Eukaryota</taxon>
        <taxon>Metazoa</taxon>
        <taxon>Ecdysozoa</taxon>
        <taxon>Arthropoda</taxon>
        <taxon>Hexapoda</taxon>
        <taxon>Insecta</taxon>
        <taxon>Pterygota</taxon>
        <taxon>Neoptera</taxon>
        <taxon>Endopterygota</taxon>
        <taxon>Lepidoptera</taxon>
        <taxon>Glossata</taxon>
        <taxon>Ditrysia</taxon>
        <taxon>Noctuoidea</taxon>
        <taxon>Noctuidae</taxon>
        <taxon>Plusiinae</taxon>
        <taxon>Chrysodeixis</taxon>
    </lineage>
</organism>
<evidence type="ECO:0000313" key="2">
    <source>
        <dbReference type="Proteomes" id="UP001154114"/>
    </source>
</evidence>
<reference evidence="1" key="1">
    <citation type="submission" date="2021-12" db="EMBL/GenBank/DDBJ databases">
        <authorList>
            <person name="King R."/>
        </authorList>
    </citation>
    <scope>NUCLEOTIDE SEQUENCE</scope>
</reference>
<accession>A0A9N8L457</accession>
<protein>
    <submittedName>
        <fullName evidence="1">Uncharacterized protein</fullName>
    </submittedName>
</protein>
<gene>
    <name evidence="1" type="ORF">CINC_LOCUS5185</name>
</gene>
<dbReference type="EMBL" id="LR824022">
    <property type="protein sequence ID" value="CAD0203535.1"/>
    <property type="molecule type" value="Genomic_DNA"/>
</dbReference>
<dbReference type="AlphaFoldDB" id="A0A9N8L457"/>
<name>A0A9N8L457_CHRIL</name>
<sequence>MVFSCGSLVLQDCQVNGLEFDPHDAYFLNIACVLEINITASVIERKVKMRAVRLISLCSCRIAVPSGYESKGTESAPVFAHTLVHYDMSLLVIVIATLAATA</sequence>
<keyword evidence="2" id="KW-1185">Reference proteome</keyword>